<sequence>MNNGNAYITSSCIIRRQTVVKNGATVFTAENAALPEFLRSLYDRYSGQYQKFHKMDLLSKLGWAATEILLQDMPMDGYRPEETGVILANKSSSLDTDERYYETVSDIASPALFVYTLPNIVIGEISIRHGFKGENAFFVSDTFDAGLISGYVTQLLNTGAINACICGWVEQYHEQYEAALFLVEKEARGMALPFDEKNMRQQKEV</sequence>
<evidence type="ECO:0000259" key="1">
    <source>
        <dbReference type="Pfam" id="PF00109"/>
    </source>
</evidence>
<dbReference type="OrthoDB" id="1071350at2"/>
<dbReference type="GO" id="GO:0016746">
    <property type="term" value="F:acyltransferase activity"/>
    <property type="evidence" value="ECO:0007669"/>
    <property type="project" value="InterPro"/>
</dbReference>
<keyword evidence="3" id="KW-1185">Reference proteome</keyword>
<accession>A0A512RL69</accession>
<dbReference type="AlphaFoldDB" id="A0A512RL69"/>
<reference evidence="2 3" key="1">
    <citation type="submission" date="2019-07" db="EMBL/GenBank/DDBJ databases">
        <title>Whole genome shotgun sequence of Chitinophaga cymbidii NBRC 109752.</title>
        <authorList>
            <person name="Hosoyama A."/>
            <person name="Uohara A."/>
            <person name="Ohji S."/>
            <person name="Ichikawa N."/>
        </authorList>
    </citation>
    <scope>NUCLEOTIDE SEQUENCE [LARGE SCALE GENOMIC DNA]</scope>
    <source>
        <strain evidence="2 3">NBRC 109752</strain>
    </source>
</reference>
<dbReference type="Proteomes" id="UP000321436">
    <property type="component" value="Unassembled WGS sequence"/>
</dbReference>
<evidence type="ECO:0000313" key="3">
    <source>
        <dbReference type="Proteomes" id="UP000321436"/>
    </source>
</evidence>
<protein>
    <recommendedName>
        <fullName evidence="1">Beta-ketoacyl synthase-like N-terminal domain-containing protein</fullName>
    </recommendedName>
</protein>
<name>A0A512RL69_9BACT</name>
<dbReference type="EMBL" id="BKAU01000002">
    <property type="protein sequence ID" value="GEP96441.1"/>
    <property type="molecule type" value="Genomic_DNA"/>
</dbReference>
<comment type="caution">
    <text evidence="2">The sequence shown here is derived from an EMBL/GenBank/DDBJ whole genome shotgun (WGS) entry which is preliminary data.</text>
</comment>
<dbReference type="InterPro" id="IPR014030">
    <property type="entry name" value="Ketoacyl_synth_N"/>
</dbReference>
<organism evidence="2 3">
    <name type="scientific">Chitinophaga cymbidii</name>
    <dbReference type="NCBI Taxonomy" id="1096750"/>
    <lineage>
        <taxon>Bacteria</taxon>
        <taxon>Pseudomonadati</taxon>
        <taxon>Bacteroidota</taxon>
        <taxon>Chitinophagia</taxon>
        <taxon>Chitinophagales</taxon>
        <taxon>Chitinophagaceae</taxon>
        <taxon>Chitinophaga</taxon>
    </lineage>
</organism>
<evidence type="ECO:0000313" key="2">
    <source>
        <dbReference type="EMBL" id="GEP96441.1"/>
    </source>
</evidence>
<proteinExistence type="predicted"/>
<dbReference type="Pfam" id="PF00109">
    <property type="entry name" value="ketoacyl-synt"/>
    <property type="match status" value="1"/>
</dbReference>
<dbReference type="SUPFAM" id="SSF53901">
    <property type="entry name" value="Thiolase-like"/>
    <property type="match status" value="1"/>
</dbReference>
<feature type="domain" description="Beta-ketoacyl synthase-like N-terminal" evidence="1">
    <location>
        <begin position="51"/>
        <end position="174"/>
    </location>
</feature>
<dbReference type="Gene3D" id="3.40.47.10">
    <property type="match status" value="1"/>
</dbReference>
<gene>
    <name evidence="2" type="ORF">CCY01nite_27010</name>
</gene>
<dbReference type="InterPro" id="IPR016039">
    <property type="entry name" value="Thiolase-like"/>
</dbReference>
<dbReference type="RefSeq" id="WP_146862479.1">
    <property type="nucleotide sequence ID" value="NZ_BKAU01000002.1"/>
</dbReference>